<dbReference type="Pfam" id="PF05977">
    <property type="entry name" value="MFS_3"/>
    <property type="match status" value="1"/>
</dbReference>
<dbReference type="EMBL" id="BOMV01000076">
    <property type="protein sequence ID" value="GIE99649.1"/>
    <property type="molecule type" value="Genomic_DNA"/>
</dbReference>
<name>A0A919K6L5_9ACTN</name>
<comment type="caution">
    <text evidence="8">The sequence shown here is derived from an EMBL/GenBank/DDBJ whole genome shotgun (WGS) entry which is preliminary data.</text>
</comment>
<gene>
    <name evidence="8" type="ORF">Ari01nite_71140</name>
</gene>
<proteinExistence type="predicted"/>
<dbReference type="SUPFAM" id="SSF103473">
    <property type="entry name" value="MFS general substrate transporter"/>
    <property type="match status" value="1"/>
</dbReference>
<dbReference type="InterPro" id="IPR010290">
    <property type="entry name" value="TM_effector"/>
</dbReference>
<dbReference type="InterPro" id="IPR036259">
    <property type="entry name" value="MFS_trans_sf"/>
</dbReference>
<feature type="transmembrane region" description="Helical" evidence="7">
    <location>
        <begin position="51"/>
        <end position="72"/>
    </location>
</feature>
<keyword evidence="6 7" id="KW-0472">Membrane</keyword>
<evidence type="ECO:0000313" key="9">
    <source>
        <dbReference type="Proteomes" id="UP000636960"/>
    </source>
</evidence>
<evidence type="ECO:0000256" key="3">
    <source>
        <dbReference type="ARBA" id="ARBA00022475"/>
    </source>
</evidence>
<dbReference type="Proteomes" id="UP000636960">
    <property type="component" value="Unassembled WGS sequence"/>
</dbReference>
<reference evidence="8" key="1">
    <citation type="submission" date="2021-01" db="EMBL/GenBank/DDBJ databases">
        <title>Whole genome shotgun sequence of Actinoplanes rishiriensis NBRC 108556.</title>
        <authorList>
            <person name="Komaki H."/>
            <person name="Tamura T."/>
        </authorList>
    </citation>
    <scope>NUCLEOTIDE SEQUENCE</scope>
    <source>
        <strain evidence="8">NBRC 108556</strain>
    </source>
</reference>
<feature type="transmembrane region" description="Helical" evidence="7">
    <location>
        <begin position="84"/>
        <end position="104"/>
    </location>
</feature>
<dbReference type="PANTHER" id="PTHR23513:SF9">
    <property type="entry name" value="ENTEROBACTIN EXPORTER ENTS"/>
    <property type="match status" value="1"/>
</dbReference>
<evidence type="ECO:0000256" key="4">
    <source>
        <dbReference type="ARBA" id="ARBA00022692"/>
    </source>
</evidence>
<dbReference type="AlphaFoldDB" id="A0A919K6L5"/>
<organism evidence="8 9">
    <name type="scientific">Paractinoplanes rishiriensis</name>
    <dbReference type="NCBI Taxonomy" id="1050105"/>
    <lineage>
        <taxon>Bacteria</taxon>
        <taxon>Bacillati</taxon>
        <taxon>Actinomycetota</taxon>
        <taxon>Actinomycetes</taxon>
        <taxon>Micromonosporales</taxon>
        <taxon>Micromonosporaceae</taxon>
        <taxon>Paractinoplanes</taxon>
    </lineage>
</organism>
<evidence type="ECO:0008006" key="10">
    <source>
        <dbReference type="Google" id="ProtNLM"/>
    </source>
</evidence>
<dbReference type="GO" id="GO:0005886">
    <property type="term" value="C:plasma membrane"/>
    <property type="evidence" value="ECO:0007669"/>
    <property type="project" value="UniProtKB-SubCell"/>
</dbReference>
<evidence type="ECO:0000256" key="2">
    <source>
        <dbReference type="ARBA" id="ARBA00022448"/>
    </source>
</evidence>
<feature type="transmembrane region" description="Helical" evidence="7">
    <location>
        <begin position="22"/>
        <end position="45"/>
    </location>
</feature>
<keyword evidence="5 7" id="KW-1133">Transmembrane helix</keyword>
<dbReference type="Gene3D" id="1.20.1250.20">
    <property type="entry name" value="MFS general substrate transporter like domains"/>
    <property type="match status" value="1"/>
</dbReference>
<evidence type="ECO:0000313" key="8">
    <source>
        <dbReference type="EMBL" id="GIE99649.1"/>
    </source>
</evidence>
<sequence>MALTNALLDITPLRSSPPFRKLWIGGLCSALGSQMTVVAVLFQVWETTGSVYWTRAVGLAHALPVILFGLFAGALVDRHDRRRLYLMATGGLIVCAVLLAAQGFTGGLPIAGLLRDRLPAQQQSSRDCGSWRVAGRCARRFSPTWPPWCCPCH</sequence>
<dbReference type="PANTHER" id="PTHR23513">
    <property type="entry name" value="INTEGRAL MEMBRANE EFFLUX PROTEIN-RELATED"/>
    <property type="match status" value="1"/>
</dbReference>
<evidence type="ECO:0000256" key="7">
    <source>
        <dbReference type="SAM" id="Phobius"/>
    </source>
</evidence>
<keyword evidence="2" id="KW-0813">Transport</keyword>
<protein>
    <recommendedName>
        <fullName evidence="10">MFS transporter</fullName>
    </recommendedName>
</protein>
<evidence type="ECO:0000256" key="5">
    <source>
        <dbReference type="ARBA" id="ARBA00022989"/>
    </source>
</evidence>
<keyword evidence="3" id="KW-1003">Cell membrane</keyword>
<dbReference type="RefSeq" id="WP_203786631.1">
    <property type="nucleotide sequence ID" value="NZ_BOMV01000076.1"/>
</dbReference>
<comment type="subcellular location">
    <subcellularLocation>
        <location evidence="1">Cell inner membrane</location>
        <topology evidence="1">Multi-pass membrane protein</topology>
    </subcellularLocation>
</comment>
<accession>A0A919K6L5</accession>
<evidence type="ECO:0000256" key="6">
    <source>
        <dbReference type="ARBA" id="ARBA00023136"/>
    </source>
</evidence>
<evidence type="ECO:0000256" key="1">
    <source>
        <dbReference type="ARBA" id="ARBA00004429"/>
    </source>
</evidence>
<keyword evidence="9" id="KW-1185">Reference proteome</keyword>
<keyword evidence="4 7" id="KW-0812">Transmembrane</keyword>